<dbReference type="GO" id="GO:0006508">
    <property type="term" value="P:proteolysis"/>
    <property type="evidence" value="ECO:0007669"/>
    <property type="project" value="UniProtKB-KW"/>
</dbReference>
<dbReference type="GO" id="GO:0046872">
    <property type="term" value="F:metal ion binding"/>
    <property type="evidence" value="ECO:0007669"/>
    <property type="project" value="UniProtKB-UniRule"/>
</dbReference>
<evidence type="ECO:0000256" key="13">
    <source>
        <dbReference type="ARBA" id="ARBA00023145"/>
    </source>
</evidence>
<keyword evidence="9 15" id="KW-0378">Hydrolase</keyword>
<feature type="binding site" evidence="15">
    <location>
        <position position="581"/>
    </location>
    <ligand>
        <name>Ca(2+)</name>
        <dbReference type="ChEBI" id="CHEBI:29108"/>
    </ligand>
</feature>
<comment type="catalytic activity">
    <reaction evidence="1">
        <text>Release of an N-terminal tripeptide from a polypeptide.</text>
        <dbReference type="EC" id="3.4.14.10"/>
    </reaction>
</comment>
<evidence type="ECO:0000313" key="18">
    <source>
        <dbReference type="EMBL" id="KAG9243263.1"/>
    </source>
</evidence>
<dbReference type="InterPro" id="IPR015366">
    <property type="entry name" value="S53_propep"/>
</dbReference>
<dbReference type="SUPFAM" id="SSF54897">
    <property type="entry name" value="Protease propeptides/inhibitors"/>
    <property type="match status" value="1"/>
</dbReference>
<dbReference type="EC" id="3.4.14.10" evidence="4"/>
<dbReference type="InterPro" id="IPR036852">
    <property type="entry name" value="Peptidase_S8/S53_dom_sf"/>
</dbReference>
<feature type="binding site" evidence="15">
    <location>
        <position position="583"/>
    </location>
    <ligand>
        <name>Ca(2+)</name>
        <dbReference type="ChEBI" id="CHEBI:29108"/>
    </ligand>
</feature>
<keyword evidence="6 15" id="KW-0645">Protease</keyword>
<keyword evidence="13" id="KW-0865">Zymogen</keyword>
<dbReference type="InterPro" id="IPR050819">
    <property type="entry name" value="Tripeptidyl-peptidase_I"/>
</dbReference>
<evidence type="ECO:0000256" key="9">
    <source>
        <dbReference type="ARBA" id="ARBA00022801"/>
    </source>
</evidence>
<dbReference type="InterPro" id="IPR000209">
    <property type="entry name" value="Peptidase_S8/S53_dom"/>
</dbReference>
<dbReference type="InterPro" id="IPR030400">
    <property type="entry name" value="Sedolisin_dom"/>
</dbReference>
<dbReference type="Pfam" id="PF09286">
    <property type="entry name" value="Pro-kuma_activ"/>
    <property type="match status" value="1"/>
</dbReference>
<evidence type="ECO:0000256" key="16">
    <source>
        <dbReference type="SAM" id="SignalP"/>
    </source>
</evidence>
<sequence>MLLRTLLAALVGAAVIKATGSSGVFESLYEVPQGWTRRGKPDASQQLRLQVALSMPDQALFEQTIYEVSTPDHHRYGQHLDRREVQALVMPRESASSSVLAWLQSSGVAESDILHENEWITFRTTVSNAEKMLDTTFDYYTQDADKSQTNRIRTLQYSIPDVLHDYVAMIEPTTRFGQLKPARHAPFSVEPFRPTPNLRPASTRYPSCDATTMTPSCLRELYSIGNYTANPHCGSLLGVCGFLEEYAKYDALDTFLKEYAPYAISQNFSYVLVNGGLSTQNDYFHDDIEGNLDIQYTASLGFKTNLTYYSTGGRGLLVPDLTQPDIESNSNEPYLALVKHLLTLSNDKLPQTITTSYGENEQTVPITYAKTVCSMFGQLAARGVSIIFSSGDSGVGSGCQTNDGKNTTRFMPIFPATCPWVTSVGGTHQIEPEFAVDFSSGGFSDYWPMPDYQKNAVKEYLDKLGDKWTGLYNPQGRGFPDVAAQAVSYHVYEGKYLDLLVGGTSASAPAFAAMIALLSSARMSEGKPPLGFLNPMLYTLINTTAFTDIVDGGSTGCTGRDQFFQEISAPIPYASWNATVGWDPVTGLGTPNFDRLLQAVAPKRRLGQVDMS</sequence>
<dbReference type="CDD" id="cd11377">
    <property type="entry name" value="Pro-peptidase_S53"/>
    <property type="match status" value="1"/>
</dbReference>
<keyword evidence="11 15" id="KW-0106">Calcium</keyword>
<feature type="active site" description="Charge relay system" evidence="15">
    <location>
        <position position="289"/>
    </location>
</feature>
<evidence type="ECO:0000256" key="12">
    <source>
        <dbReference type="ARBA" id="ARBA00023026"/>
    </source>
</evidence>
<gene>
    <name evidence="18" type="ORF">BJ878DRAFT_583327</name>
</gene>
<comment type="function">
    <text evidence="2">Secreted tripeptidyl-peptidase which degrades proteins at acidic pHs and is involved in virulence.</text>
</comment>
<evidence type="ECO:0000256" key="3">
    <source>
        <dbReference type="ARBA" id="ARBA00004239"/>
    </source>
</evidence>
<keyword evidence="7 15" id="KW-0479">Metal-binding</keyword>
<feature type="binding site" evidence="15">
    <location>
        <position position="549"/>
    </location>
    <ligand>
        <name>Ca(2+)</name>
        <dbReference type="ChEBI" id="CHEBI:29108"/>
    </ligand>
</feature>
<comment type="caution">
    <text evidence="18">The sequence shown here is derived from an EMBL/GenBank/DDBJ whole genome shotgun (WGS) entry which is preliminary data.</text>
</comment>
<keyword evidence="19" id="KW-1185">Reference proteome</keyword>
<dbReference type="InterPro" id="IPR023828">
    <property type="entry name" value="Peptidase_S8_Ser-AS"/>
</dbReference>
<evidence type="ECO:0000256" key="4">
    <source>
        <dbReference type="ARBA" id="ARBA00012462"/>
    </source>
</evidence>
<feature type="active site" description="Charge relay system" evidence="15">
    <location>
        <position position="505"/>
    </location>
</feature>
<dbReference type="SMART" id="SM00944">
    <property type="entry name" value="Pro-kuma_activ"/>
    <property type="match status" value="1"/>
</dbReference>
<organism evidence="18 19">
    <name type="scientific">Calycina marina</name>
    <dbReference type="NCBI Taxonomy" id="1763456"/>
    <lineage>
        <taxon>Eukaryota</taxon>
        <taxon>Fungi</taxon>
        <taxon>Dikarya</taxon>
        <taxon>Ascomycota</taxon>
        <taxon>Pezizomycotina</taxon>
        <taxon>Leotiomycetes</taxon>
        <taxon>Helotiales</taxon>
        <taxon>Pezizellaceae</taxon>
        <taxon>Calycina</taxon>
    </lineage>
</organism>
<dbReference type="GO" id="GO:0004252">
    <property type="term" value="F:serine-type endopeptidase activity"/>
    <property type="evidence" value="ECO:0007669"/>
    <property type="project" value="UniProtKB-UniRule"/>
</dbReference>
<reference evidence="18" key="1">
    <citation type="journal article" date="2021" name="IMA Fungus">
        <title>Genomic characterization of three marine fungi, including Emericellopsis atlantica sp. nov. with signatures of a generalist lifestyle and marine biomass degradation.</title>
        <authorList>
            <person name="Hagestad O.C."/>
            <person name="Hou L."/>
            <person name="Andersen J.H."/>
            <person name="Hansen E.H."/>
            <person name="Altermark B."/>
            <person name="Li C."/>
            <person name="Kuhnert E."/>
            <person name="Cox R.J."/>
            <person name="Crous P.W."/>
            <person name="Spatafora J.W."/>
            <person name="Lail K."/>
            <person name="Amirebrahimi M."/>
            <person name="Lipzen A."/>
            <person name="Pangilinan J."/>
            <person name="Andreopoulos W."/>
            <person name="Hayes R.D."/>
            <person name="Ng V."/>
            <person name="Grigoriev I.V."/>
            <person name="Jackson S.A."/>
            <person name="Sutton T.D.S."/>
            <person name="Dobson A.D.W."/>
            <person name="Rama T."/>
        </authorList>
    </citation>
    <scope>NUCLEOTIDE SEQUENCE</scope>
    <source>
        <strain evidence="18">TRa3180A</strain>
    </source>
</reference>
<dbReference type="GO" id="GO:0008240">
    <property type="term" value="F:tripeptidyl-peptidase activity"/>
    <property type="evidence" value="ECO:0007669"/>
    <property type="project" value="UniProtKB-EC"/>
</dbReference>
<keyword evidence="5" id="KW-0964">Secreted</keyword>
<dbReference type="OrthoDB" id="409122at2759"/>
<feature type="active site" description="Charge relay system" evidence="15">
    <location>
        <position position="293"/>
    </location>
</feature>
<evidence type="ECO:0000256" key="1">
    <source>
        <dbReference type="ARBA" id="ARBA00001910"/>
    </source>
</evidence>
<dbReference type="PANTHER" id="PTHR14218:SF35">
    <property type="entry name" value="PEPTIDASE S53 DOMAIN-CONTAINING PROTEIN"/>
    <property type="match status" value="1"/>
</dbReference>
<evidence type="ECO:0000256" key="15">
    <source>
        <dbReference type="PROSITE-ProRule" id="PRU01032"/>
    </source>
</evidence>
<evidence type="ECO:0000256" key="8">
    <source>
        <dbReference type="ARBA" id="ARBA00022729"/>
    </source>
</evidence>
<comment type="cofactor">
    <cofactor evidence="15">
        <name>Ca(2+)</name>
        <dbReference type="ChEBI" id="CHEBI:29108"/>
    </cofactor>
    <text evidence="15">Binds 1 Ca(2+) ion per subunit.</text>
</comment>
<dbReference type="CDD" id="cd04056">
    <property type="entry name" value="Peptidases_S53"/>
    <property type="match status" value="1"/>
</dbReference>
<dbReference type="FunFam" id="3.40.50.200:FF:000015">
    <property type="entry name" value="Tripeptidyl peptidase A"/>
    <property type="match status" value="1"/>
</dbReference>
<dbReference type="Proteomes" id="UP000887226">
    <property type="component" value="Unassembled WGS sequence"/>
</dbReference>
<evidence type="ECO:0000256" key="6">
    <source>
        <dbReference type="ARBA" id="ARBA00022670"/>
    </source>
</evidence>
<feature type="chain" id="PRO_5040306301" description="tripeptidyl-peptidase II" evidence="16">
    <location>
        <begin position="19"/>
        <end position="612"/>
    </location>
</feature>
<keyword evidence="10 15" id="KW-0720">Serine protease</keyword>
<evidence type="ECO:0000256" key="14">
    <source>
        <dbReference type="ARBA" id="ARBA00023180"/>
    </source>
</evidence>
<dbReference type="EMBL" id="MU253993">
    <property type="protein sequence ID" value="KAG9243263.1"/>
    <property type="molecule type" value="Genomic_DNA"/>
</dbReference>
<dbReference type="PANTHER" id="PTHR14218">
    <property type="entry name" value="PROTEASE S8 TRIPEPTIDYL PEPTIDASE I CLN2"/>
    <property type="match status" value="1"/>
</dbReference>
<dbReference type="Gene3D" id="3.40.50.200">
    <property type="entry name" value="Peptidase S8/S53 domain"/>
    <property type="match status" value="1"/>
</dbReference>
<name>A0A9P7Z0D2_9HELO</name>
<dbReference type="PROSITE" id="PS00138">
    <property type="entry name" value="SUBTILASE_SER"/>
    <property type="match status" value="1"/>
</dbReference>
<keyword evidence="14" id="KW-0325">Glycoprotein</keyword>
<evidence type="ECO:0000256" key="10">
    <source>
        <dbReference type="ARBA" id="ARBA00022825"/>
    </source>
</evidence>
<feature type="signal peptide" evidence="16">
    <location>
        <begin position="1"/>
        <end position="18"/>
    </location>
</feature>
<dbReference type="Pfam" id="PF00082">
    <property type="entry name" value="Peptidase_S8"/>
    <property type="match status" value="1"/>
</dbReference>
<evidence type="ECO:0000256" key="11">
    <source>
        <dbReference type="ARBA" id="ARBA00022837"/>
    </source>
</evidence>
<feature type="binding site" evidence="15">
    <location>
        <position position="548"/>
    </location>
    <ligand>
        <name>Ca(2+)</name>
        <dbReference type="ChEBI" id="CHEBI:29108"/>
    </ligand>
</feature>
<evidence type="ECO:0000259" key="17">
    <source>
        <dbReference type="PROSITE" id="PS51695"/>
    </source>
</evidence>
<feature type="domain" description="Peptidase S53" evidence="17">
    <location>
        <begin position="212"/>
        <end position="603"/>
    </location>
</feature>
<proteinExistence type="predicted"/>
<dbReference type="GO" id="GO:0005576">
    <property type="term" value="C:extracellular region"/>
    <property type="evidence" value="ECO:0007669"/>
    <property type="project" value="UniProtKB-SubCell"/>
</dbReference>
<dbReference type="PROSITE" id="PS51695">
    <property type="entry name" value="SEDOLISIN"/>
    <property type="match status" value="1"/>
</dbReference>
<evidence type="ECO:0000256" key="2">
    <source>
        <dbReference type="ARBA" id="ARBA00002451"/>
    </source>
</evidence>
<evidence type="ECO:0000313" key="19">
    <source>
        <dbReference type="Proteomes" id="UP000887226"/>
    </source>
</evidence>
<comment type="subcellular location">
    <subcellularLocation>
        <location evidence="3">Secreted</location>
        <location evidence="3">Extracellular space</location>
    </subcellularLocation>
</comment>
<evidence type="ECO:0000256" key="7">
    <source>
        <dbReference type="ARBA" id="ARBA00022723"/>
    </source>
</evidence>
<keyword evidence="12" id="KW-0843">Virulence</keyword>
<evidence type="ECO:0000256" key="5">
    <source>
        <dbReference type="ARBA" id="ARBA00022525"/>
    </source>
</evidence>
<accession>A0A9P7Z0D2</accession>
<dbReference type="SUPFAM" id="SSF52743">
    <property type="entry name" value="Subtilisin-like"/>
    <property type="match status" value="1"/>
</dbReference>
<dbReference type="AlphaFoldDB" id="A0A9P7Z0D2"/>
<protein>
    <recommendedName>
        <fullName evidence="4">tripeptidyl-peptidase II</fullName>
        <ecNumber evidence="4">3.4.14.10</ecNumber>
    </recommendedName>
</protein>
<keyword evidence="8 16" id="KW-0732">Signal</keyword>